<dbReference type="AlphaFoldDB" id="A0A0D2AVU6"/>
<evidence type="ECO:0000313" key="2">
    <source>
        <dbReference type="EMBL" id="KIW10863.1"/>
    </source>
</evidence>
<dbReference type="Proteomes" id="UP000053328">
    <property type="component" value="Unassembled WGS sequence"/>
</dbReference>
<evidence type="ECO:0000313" key="3">
    <source>
        <dbReference type="Proteomes" id="UP000053328"/>
    </source>
</evidence>
<proteinExistence type="predicted"/>
<name>A0A0D2AVU6_9EURO</name>
<feature type="region of interest" description="Disordered" evidence="1">
    <location>
        <begin position="109"/>
        <end position="200"/>
    </location>
</feature>
<keyword evidence="3" id="KW-1185">Reference proteome</keyword>
<dbReference type="HOGENOM" id="CLU_573673_0_0_1"/>
<reference evidence="2 3" key="1">
    <citation type="submission" date="2015-01" db="EMBL/GenBank/DDBJ databases">
        <title>The Genome Sequence of Exophiala spinifera CBS89968.</title>
        <authorList>
            <consortium name="The Broad Institute Genomics Platform"/>
            <person name="Cuomo C."/>
            <person name="de Hoog S."/>
            <person name="Gorbushina A."/>
            <person name="Stielow B."/>
            <person name="Teixiera M."/>
            <person name="Abouelleil A."/>
            <person name="Chapman S.B."/>
            <person name="Priest M."/>
            <person name="Young S.K."/>
            <person name="Wortman J."/>
            <person name="Nusbaum C."/>
            <person name="Birren B."/>
        </authorList>
    </citation>
    <scope>NUCLEOTIDE SEQUENCE [LARGE SCALE GENOMIC DNA]</scope>
    <source>
        <strain evidence="2 3">CBS 89968</strain>
    </source>
</reference>
<accession>A0A0D2AVU6</accession>
<feature type="compositionally biased region" description="Polar residues" evidence="1">
    <location>
        <begin position="153"/>
        <end position="166"/>
    </location>
</feature>
<dbReference type="VEuPathDB" id="FungiDB:PV08_10162"/>
<organism evidence="2 3">
    <name type="scientific">Exophiala spinifera</name>
    <dbReference type="NCBI Taxonomy" id="91928"/>
    <lineage>
        <taxon>Eukaryota</taxon>
        <taxon>Fungi</taxon>
        <taxon>Dikarya</taxon>
        <taxon>Ascomycota</taxon>
        <taxon>Pezizomycotina</taxon>
        <taxon>Eurotiomycetes</taxon>
        <taxon>Chaetothyriomycetidae</taxon>
        <taxon>Chaetothyriales</taxon>
        <taxon>Herpotrichiellaceae</taxon>
        <taxon>Exophiala</taxon>
    </lineage>
</organism>
<dbReference type="EMBL" id="KN847499">
    <property type="protein sequence ID" value="KIW10863.1"/>
    <property type="molecule type" value="Genomic_DNA"/>
</dbReference>
<dbReference type="OrthoDB" id="4120728at2759"/>
<evidence type="ECO:0000256" key="1">
    <source>
        <dbReference type="SAM" id="MobiDB-lite"/>
    </source>
</evidence>
<dbReference type="GeneID" id="27337245"/>
<sequence length="471" mass="53397">MSKEAPGPRPFTFVDYNLNQRGVTDVARAHLMKDRVRSKREARSEWISRNQFSPLRWMRPKKGNGESSPDSIHESLNRVGESTGIASRPMSHYAAVIDFQKDKVINAPLSKGMHPVSPIPPKSDKRLKARRVRSYDGFSRRRSSVRREESLPEQPQQQATRPASRSRQPEMFKDPANMEDGELQPGSATKRRRRSQRSDSDFKLSLIEGLRIATPPNDDDQGLVPPRLDNEASNDMYAKLASIARRALLPPTALESHLIRYFVANAGGMLGFDRHQEIVEKYEPVVGLFLPFALASQWCFETMVLLFSAYHHRKYASSRRDAGFIDEEKEYMASQQNKILATTRSKVSALAHSKDSSDEDVVAFLFLALSEYCAGNRDIGLMHFEAWRKYCEMRRQLGIEACGLPCKTVVWWCTSMLVEDDVVLGSLLSPVTKAKVREEPEKLFKYFVKYTEGGEGIESKGPAALHKNITQ</sequence>
<protein>
    <submittedName>
        <fullName evidence="2">Uncharacterized protein</fullName>
    </submittedName>
</protein>
<gene>
    <name evidence="2" type="ORF">PV08_10162</name>
</gene>
<dbReference type="RefSeq" id="XP_016231079.1">
    <property type="nucleotide sequence ID" value="XM_016384477.1"/>
</dbReference>
<feature type="region of interest" description="Disordered" evidence="1">
    <location>
        <begin position="211"/>
        <end position="230"/>
    </location>
</feature>